<accession>A0ABD3W138</accession>
<organism evidence="1 2">
    <name type="scientific">Sinanodonta woodiana</name>
    <name type="common">Chinese pond mussel</name>
    <name type="synonym">Anodonta woodiana</name>
    <dbReference type="NCBI Taxonomy" id="1069815"/>
    <lineage>
        <taxon>Eukaryota</taxon>
        <taxon>Metazoa</taxon>
        <taxon>Spiralia</taxon>
        <taxon>Lophotrochozoa</taxon>
        <taxon>Mollusca</taxon>
        <taxon>Bivalvia</taxon>
        <taxon>Autobranchia</taxon>
        <taxon>Heteroconchia</taxon>
        <taxon>Palaeoheterodonta</taxon>
        <taxon>Unionida</taxon>
        <taxon>Unionoidea</taxon>
        <taxon>Unionidae</taxon>
        <taxon>Unioninae</taxon>
        <taxon>Sinanodonta</taxon>
    </lineage>
</organism>
<protein>
    <recommendedName>
        <fullName evidence="3">Pentatricopeptide repeat-containing protein 2, mitochondrial</fullName>
    </recommendedName>
</protein>
<dbReference type="PANTHER" id="PTHR14700:SF0">
    <property type="entry name" value="PENTATRICOPEPTIDE REPEAT-CONTAINING PROTEIN 2, MITOCHONDRIAL"/>
    <property type="match status" value="1"/>
</dbReference>
<evidence type="ECO:0000313" key="1">
    <source>
        <dbReference type="EMBL" id="KAL3866335.1"/>
    </source>
</evidence>
<reference evidence="1 2" key="1">
    <citation type="submission" date="2024-11" db="EMBL/GenBank/DDBJ databases">
        <title>Chromosome-level genome assembly of the freshwater bivalve Anodonta woodiana.</title>
        <authorList>
            <person name="Chen X."/>
        </authorList>
    </citation>
    <scope>NUCLEOTIDE SEQUENCE [LARGE SCALE GENOMIC DNA]</scope>
    <source>
        <strain evidence="1">MN2024</strain>
        <tissue evidence="1">Gills</tissue>
    </source>
</reference>
<comment type="caution">
    <text evidence="1">The sequence shown here is derived from an EMBL/GenBank/DDBJ whole genome shotgun (WGS) entry which is preliminary data.</text>
</comment>
<sequence>MAASLWHVSRWALRKTSSSLNFCRASQSKLSLQRNLMSVSLLGLDKFQREKTGVLDRLGSNKDVFKKRMKQEIEHVNSPIFTEDLTTLAYITETKEDLDLFIQAIMRYHEQETHIGSRKFLISTLLLRVLHQYFDADMAMKMFNNPDFGEMFETSVLSYTLLMDMLYKDGQYDAVVKVYNTFQSKIEGFHIDNHTLYLAALYRMNTPEALKMCTESVAEVFESNKTLSPRALAFAAILALKQNRPEVVMELFVRTSDMSYNYVNFKTIALCKLGRVDDAILILQSVVRTDAVHKMNIFTQDAVNTVEEAVNKTQNQELKLIFMRLSKSLKEGGLISPTPLEDRLNEPVTRQLLPKTPYRRQSFYRRN</sequence>
<dbReference type="InterPro" id="IPR034629">
    <property type="entry name" value="PTCD2"/>
</dbReference>
<evidence type="ECO:0008006" key="3">
    <source>
        <dbReference type="Google" id="ProtNLM"/>
    </source>
</evidence>
<name>A0ABD3W138_SINWO</name>
<dbReference type="AlphaFoldDB" id="A0ABD3W138"/>
<gene>
    <name evidence="1" type="ORF">ACJMK2_043641</name>
</gene>
<dbReference type="EMBL" id="JBJQND010000009">
    <property type="protein sequence ID" value="KAL3866335.1"/>
    <property type="molecule type" value="Genomic_DNA"/>
</dbReference>
<dbReference type="Proteomes" id="UP001634394">
    <property type="component" value="Unassembled WGS sequence"/>
</dbReference>
<keyword evidence="2" id="KW-1185">Reference proteome</keyword>
<proteinExistence type="predicted"/>
<evidence type="ECO:0000313" key="2">
    <source>
        <dbReference type="Proteomes" id="UP001634394"/>
    </source>
</evidence>
<dbReference type="PANTHER" id="PTHR14700">
    <property type="entry name" value="PENTATRICOPEPTIDE REPEAT-CONTAINING PROTEIN 2, MITOCHONDRIAL"/>
    <property type="match status" value="1"/>
</dbReference>